<dbReference type="AlphaFoldDB" id="A0A2P5BQF0"/>
<sequence>MEKLLDGVLVDDDLNEPITGDKLACLNLLEKDRVKSNKNNESSLTANPSSIEYVHVLLKLALHADDRVILLDCLYTQDEKVSLIIDEW</sequence>
<evidence type="ECO:0000313" key="1">
    <source>
        <dbReference type="EMBL" id="PON50990.1"/>
    </source>
</evidence>
<protein>
    <submittedName>
        <fullName evidence="1">Uncharacterized protein</fullName>
    </submittedName>
</protein>
<dbReference type="EMBL" id="JXTB01000239">
    <property type="protein sequence ID" value="PON50990.1"/>
    <property type="molecule type" value="Genomic_DNA"/>
</dbReference>
<name>A0A2P5BQF0_PARAD</name>
<organism evidence="1 2">
    <name type="scientific">Parasponia andersonii</name>
    <name type="common">Sponia andersonii</name>
    <dbReference type="NCBI Taxonomy" id="3476"/>
    <lineage>
        <taxon>Eukaryota</taxon>
        <taxon>Viridiplantae</taxon>
        <taxon>Streptophyta</taxon>
        <taxon>Embryophyta</taxon>
        <taxon>Tracheophyta</taxon>
        <taxon>Spermatophyta</taxon>
        <taxon>Magnoliopsida</taxon>
        <taxon>eudicotyledons</taxon>
        <taxon>Gunneridae</taxon>
        <taxon>Pentapetalae</taxon>
        <taxon>rosids</taxon>
        <taxon>fabids</taxon>
        <taxon>Rosales</taxon>
        <taxon>Cannabaceae</taxon>
        <taxon>Parasponia</taxon>
    </lineage>
</organism>
<evidence type="ECO:0000313" key="2">
    <source>
        <dbReference type="Proteomes" id="UP000237105"/>
    </source>
</evidence>
<keyword evidence="2" id="KW-1185">Reference proteome</keyword>
<dbReference type="OrthoDB" id="1747153at2759"/>
<dbReference type="Proteomes" id="UP000237105">
    <property type="component" value="Unassembled WGS sequence"/>
</dbReference>
<gene>
    <name evidence="1" type="ORF">PanWU01x14_220010</name>
</gene>
<proteinExistence type="predicted"/>
<comment type="caution">
    <text evidence="1">The sequence shown here is derived from an EMBL/GenBank/DDBJ whole genome shotgun (WGS) entry which is preliminary data.</text>
</comment>
<reference evidence="2" key="1">
    <citation type="submission" date="2016-06" db="EMBL/GenBank/DDBJ databases">
        <title>Parallel loss of symbiosis genes in relatives of nitrogen-fixing non-legume Parasponia.</title>
        <authorList>
            <person name="Van Velzen R."/>
            <person name="Holmer R."/>
            <person name="Bu F."/>
            <person name="Rutten L."/>
            <person name="Van Zeijl A."/>
            <person name="Liu W."/>
            <person name="Santuari L."/>
            <person name="Cao Q."/>
            <person name="Sharma T."/>
            <person name="Shen D."/>
            <person name="Roswanjaya Y."/>
            <person name="Wardhani T."/>
            <person name="Kalhor M.S."/>
            <person name="Jansen J."/>
            <person name="Van den Hoogen J."/>
            <person name="Gungor B."/>
            <person name="Hartog M."/>
            <person name="Hontelez J."/>
            <person name="Verver J."/>
            <person name="Yang W.-C."/>
            <person name="Schijlen E."/>
            <person name="Repin R."/>
            <person name="Schilthuizen M."/>
            <person name="Schranz E."/>
            <person name="Heidstra R."/>
            <person name="Miyata K."/>
            <person name="Fedorova E."/>
            <person name="Kohlen W."/>
            <person name="Bisseling T."/>
            <person name="Smit S."/>
            <person name="Geurts R."/>
        </authorList>
    </citation>
    <scope>NUCLEOTIDE SEQUENCE [LARGE SCALE GENOMIC DNA]</scope>
    <source>
        <strain evidence="2">cv. WU1-14</strain>
    </source>
</reference>
<accession>A0A2P5BQF0</accession>
<dbReference type="STRING" id="3476.A0A2P5BQF0"/>